<protein>
    <submittedName>
        <fullName evidence="1">BREX-1 system phosphatase PglZ type A</fullName>
    </submittedName>
</protein>
<dbReference type="Pfam" id="PF08665">
    <property type="entry name" value="PglZ"/>
    <property type="match status" value="1"/>
</dbReference>
<organism evidence="1 2">
    <name type="scientific">Aerococcus urinaeequi</name>
    <dbReference type="NCBI Taxonomy" id="51665"/>
    <lineage>
        <taxon>Bacteria</taxon>
        <taxon>Bacillati</taxon>
        <taxon>Bacillota</taxon>
        <taxon>Bacilli</taxon>
        <taxon>Lactobacillales</taxon>
        <taxon>Aerococcaceae</taxon>
        <taxon>Aerococcus</taxon>
    </lineage>
</organism>
<dbReference type="NCBIfam" id="TIGR02687">
    <property type="entry name" value="BREX-1 system phosphatase PglZ type A"/>
    <property type="match status" value="1"/>
</dbReference>
<name>A0A7M1KUV9_9LACT</name>
<accession>A0A7M1KUV9</accession>
<evidence type="ECO:0000313" key="2">
    <source>
        <dbReference type="Proteomes" id="UP000595091"/>
    </source>
</evidence>
<reference evidence="1 2" key="1">
    <citation type="submission" date="2020-10" db="EMBL/GenBank/DDBJ databases">
        <title>Plasmid carrying two tetracycline resistance determinant.</title>
        <authorList>
            <person name="Yang Q."/>
        </authorList>
    </citation>
    <scope>NUCLEOTIDE SEQUENCE [LARGE SCALE GENOMIC DNA]</scope>
    <source>
        <strain evidence="1 2">T43</strain>
    </source>
</reference>
<dbReference type="InterPro" id="IPR014060">
    <property type="entry name" value="PglZ"/>
</dbReference>
<evidence type="ECO:0000313" key="1">
    <source>
        <dbReference type="EMBL" id="QOQ79905.1"/>
    </source>
</evidence>
<dbReference type="AlphaFoldDB" id="A0A7M1KUV9"/>
<dbReference type="Proteomes" id="UP000595091">
    <property type="component" value="Chromosome"/>
</dbReference>
<proteinExistence type="predicted"/>
<dbReference type="EMBL" id="CP063065">
    <property type="protein sequence ID" value="QOQ79905.1"/>
    <property type="molecule type" value="Genomic_DNA"/>
</dbReference>
<dbReference type="RefSeq" id="WP_197559024.1">
    <property type="nucleotide sequence ID" value="NZ_CP063065.1"/>
</dbReference>
<gene>
    <name evidence="1" type="primary">pglZ</name>
    <name evidence="1" type="ORF">IMX20_04320</name>
</gene>
<sequence>MDLNQIVSTLQKMLNKPLENYERRRIVFWEDQQQEFNDDWDSIKLEDVKLQELTNDNQFYVKHLLEAEDLDSSYLIYSNLDLQSEDNWLLDTVLYSQTFKASRIDLIMNELKIDSSLRPTMQRYAVFFDNKVRYRKFKSYSEVIESEAAIELRMISALCNLDIPSFERALRTILIESLEDNNKYLEAINKFFDINRFWELVSSHYGYIREEKSLNTLFMHLTISALSFQMDEEDLALLENFIALSHTGDCYILIDHWMQNQTDASKFEEYARQIEKEIHLQEIIQELPLEKYENVDIFPMIDQEIILHIANSLLKDLEDFDKYLSIIEKRRPKHYFEKYKNIYDTLFYTIKIFEFRKEFHQGLPQGIAEEIFHAYEKSYYRMDNYYRKFYLAYDKSEKDEFVNKLQEKVEYLYTNWFIGELGANWSQAVRTDLVENWNLTGVKKQQDFYRDYASSRIARGERIFVIISDAMRYEIATDLVERLNTETIGSTEIESMLGIVPSITKLGMAALLPHRSLDIDSSGKVIVDEEPIEGYGARKKYIENKIENSLVYKYSDYMALNKSEKSETFKGLNLIYIYHDTIDGIGDNSTTENRVFNAADSSVSELFNLINSIRNDLSGTNIYVTSDHGFLYQRSPLDESEKISKELDKPVESSRRYALSNKEQELNGQMRISVGTVLNNENDLQLYIPNGSIRNRIQGPGANFVHGGASLQEVVIPLITFKNRRATQKWVEIVEKVNVELTSRTRSITNKLFTLQFFQSEKVENKNIARTVNIYMEDDNGNIISNIETIIANKTNENSKERMFSKQFALETMEFDRNKDYFLVIKDTETDQYTAKIPFKINLGIVNDFF</sequence>